<comment type="caution">
    <text evidence="1">The sequence shown here is derived from an EMBL/GenBank/DDBJ whole genome shotgun (WGS) entry which is preliminary data.</text>
</comment>
<dbReference type="EMBL" id="DXIQ01000070">
    <property type="protein sequence ID" value="HIV39439.1"/>
    <property type="molecule type" value="Genomic_DNA"/>
</dbReference>
<dbReference type="AlphaFoldDB" id="A0A9D1PDX4"/>
<name>A0A9D1PDX4_9FIRM</name>
<reference evidence="1" key="1">
    <citation type="journal article" date="2021" name="PeerJ">
        <title>Extensive microbial diversity within the chicken gut microbiome revealed by metagenomics and culture.</title>
        <authorList>
            <person name="Gilroy R."/>
            <person name="Ravi A."/>
            <person name="Getino M."/>
            <person name="Pursley I."/>
            <person name="Horton D.L."/>
            <person name="Alikhan N.F."/>
            <person name="Baker D."/>
            <person name="Gharbi K."/>
            <person name="Hall N."/>
            <person name="Watson M."/>
            <person name="Adriaenssens E.M."/>
            <person name="Foster-Nyarko E."/>
            <person name="Jarju S."/>
            <person name="Secka A."/>
            <person name="Antonio M."/>
            <person name="Oren A."/>
            <person name="Chaudhuri R.R."/>
            <person name="La Ragione R."/>
            <person name="Hildebrand F."/>
            <person name="Pallen M.J."/>
        </authorList>
    </citation>
    <scope>NUCLEOTIDE SEQUENCE</scope>
    <source>
        <strain evidence="1">CHK195-9823</strain>
    </source>
</reference>
<dbReference type="Proteomes" id="UP000886814">
    <property type="component" value="Unassembled WGS sequence"/>
</dbReference>
<accession>A0A9D1PDX4</accession>
<reference evidence="1" key="2">
    <citation type="submission" date="2021-04" db="EMBL/GenBank/DDBJ databases">
        <authorList>
            <person name="Gilroy R."/>
        </authorList>
    </citation>
    <scope>NUCLEOTIDE SEQUENCE</scope>
    <source>
        <strain evidence="1">CHK195-9823</strain>
    </source>
</reference>
<dbReference type="InterPro" id="IPR032340">
    <property type="entry name" value="DUF4860"/>
</dbReference>
<dbReference type="Pfam" id="PF16152">
    <property type="entry name" value="DUF4860"/>
    <property type="match status" value="1"/>
</dbReference>
<sequence>MNRYFQKGHSIDLLFTVSLFCVFALSALGVTAAGAVLYQRTVSQERSDYNLYTALSYIEQKLKSCDQAGGISLEEEEPGTVLCLHQEIGGSSYHTYIYAYEGSLTELFIPADREPDFSGGTPLLDIADLKLTQTGQGLFSLTVTESGGTSQTLLWQSESFGTGGEIS</sequence>
<evidence type="ECO:0000313" key="2">
    <source>
        <dbReference type="Proteomes" id="UP000886814"/>
    </source>
</evidence>
<evidence type="ECO:0000313" key="1">
    <source>
        <dbReference type="EMBL" id="HIV39439.1"/>
    </source>
</evidence>
<protein>
    <submittedName>
        <fullName evidence="1">DUF4860 domain-containing protein</fullName>
    </submittedName>
</protein>
<gene>
    <name evidence="1" type="ORF">H9747_10675</name>
</gene>
<organism evidence="1 2">
    <name type="scientific">Candidatus Blautia stercorigallinarum</name>
    <dbReference type="NCBI Taxonomy" id="2838501"/>
    <lineage>
        <taxon>Bacteria</taxon>
        <taxon>Bacillati</taxon>
        <taxon>Bacillota</taxon>
        <taxon>Clostridia</taxon>
        <taxon>Lachnospirales</taxon>
        <taxon>Lachnospiraceae</taxon>
        <taxon>Blautia</taxon>
    </lineage>
</organism>
<proteinExistence type="predicted"/>